<gene>
    <name evidence="1" type="ORF">D5R95_05170</name>
</gene>
<proteinExistence type="predicted"/>
<dbReference type="Proteomes" id="UP000284763">
    <property type="component" value="Unassembled WGS sequence"/>
</dbReference>
<protein>
    <submittedName>
        <fullName evidence="1">Uncharacterized protein</fullName>
    </submittedName>
</protein>
<sequence>MATNESSITVSPELKEYIQKKQKDYRVNTTCAGPLILPLEMKDNKPTDIVINVGDQKLYISAVQARFVKHVDLSMLCKCVME</sequence>
<reference evidence="1 2" key="1">
    <citation type="submission" date="2018-08" db="EMBL/GenBank/DDBJ databases">
        <title>The metabolism and importance of syntrophic acetate oxidation coupled to methane or sulfide production in haloalkaline environments.</title>
        <authorList>
            <person name="Timmers P.H.A."/>
            <person name="Vavourakis C.D."/>
            <person name="Sorokin D.Y."/>
            <person name="Sinninghe Damste J.S."/>
            <person name="Muyzer G."/>
            <person name="Stams A.J.M."/>
            <person name="Plugge C.M."/>
        </authorList>
    </citation>
    <scope>NUCLEOTIDE SEQUENCE [LARGE SCALE GENOMIC DNA]</scope>
    <source>
        <strain evidence="1">MSAO_Arc3</strain>
    </source>
</reference>
<dbReference type="AlphaFoldDB" id="A0A424YXQ8"/>
<name>A0A424YXQ8_9EURY</name>
<evidence type="ECO:0000313" key="2">
    <source>
        <dbReference type="Proteomes" id="UP000284763"/>
    </source>
</evidence>
<evidence type="ECO:0000313" key="1">
    <source>
        <dbReference type="EMBL" id="RQD85228.1"/>
    </source>
</evidence>
<organism evidence="1 2">
    <name type="scientific">Methanosalsum natronophilum</name>
    <dbReference type="NCBI Taxonomy" id="768733"/>
    <lineage>
        <taxon>Archaea</taxon>
        <taxon>Methanobacteriati</taxon>
        <taxon>Methanobacteriota</taxon>
        <taxon>Stenosarchaea group</taxon>
        <taxon>Methanomicrobia</taxon>
        <taxon>Methanosarcinales</taxon>
        <taxon>Methanosarcinaceae</taxon>
        <taxon>Methanosalsum</taxon>
    </lineage>
</organism>
<accession>A0A424YXQ8</accession>
<dbReference type="RefSeq" id="WP_259134208.1">
    <property type="nucleotide sequence ID" value="NZ_JANUCS010000005.1"/>
</dbReference>
<comment type="caution">
    <text evidence="1">The sequence shown here is derived from an EMBL/GenBank/DDBJ whole genome shotgun (WGS) entry which is preliminary data.</text>
</comment>
<dbReference type="EMBL" id="QZAB01000327">
    <property type="protein sequence ID" value="RQD85228.1"/>
    <property type="molecule type" value="Genomic_DNA"/>
</dbReference>